<keyword evidence="1" id="KW-0175">Coiled coil</keyword>
<proteinExistence type="predicted"/>
<feature type="coiled-coil region" evidence="1">
    <location>
        <begin position="67"/>
        <end position="119"/>
    </location>
</feature>
<dbReference type="AlphaFoldDB" id="A0A9W6ZQI3"/>
<reference evidence="3" key="1">
    <citation type="journal article" date="2023" name="Commun. Biol.">
        <title>Genome analysis of Parmales, the sister group of diatoms, reveals the evolutionary specialization of diatoms from phago-mixotrophs to photoautotrophs.</title>
        <authorList>
            <person name="Ban H."/>
            <person name="Sato S."/>
            <person name="Yoshikawa S."/>
            <person name="Yamada K."/>
            <person name="Nakamura Y."/>
            <person name="Ichinomiya M."/>
            <person name="Sato N."/>
            <person name="Blanc-Mathieu R."/>
            <person name="Endo H."/>
            <person name="Kuwata A."/>
            <person name="Ogata H."/>
        </authorList>
    </citation>
    <scope>NUCLEOTIDE SEQUENCE [LARGE SCALE GENOMIC DNA]</scope>
    <source>
        <strain evidence="3">NIES 3701</strain>
    </source>
</reference>
<name>A0A9W6ZQI3_9STRA</name>
<evidence type="ECO:0000256" key="1">
    <source>
        <dbReference type="SAM" id="Coils"/>
    </source>
</evidence>
<sequence length="133" mass="15133">MSLHSQHTLITQLMDARFSIEASNALAYSEAKQSEIESSIKQQSASEVSALEKYCEAAIDEVKRVTTESADAEVNSYKAKLEALQSLHESMKSEYEEKVKELNDALAREKEIAKRKDIEHKQELFILKRTKAR</sequence>
<dbReference type="EMBL" id="BRXY01000040">
    <property type="protein sequence ID" value="GMH56536.1"/>
    <property type="molecule type" value="Genomic_DNA"/>
</dbReference>
<dbReference type="OrthoDB" id="10433267at2759"/>
<evidence type="ECO:0000313" key="3">
    <source>
        <dbReference type="Proteomes" id="UP001165085"/>
    </source>
</evidence>
<gene>
    <name evidence="2" type="ORF">TrST_g9041</name>
</gene>
<evidence type="ECO:0000313" key="2">
    <source>
        <dbReference type="EMBL" id="GMH56536.1"/>
    </source>
</evidence>
<accession>A0A9W6ZQI3</accession>
<organism evidence="2 3">
    <name type="scientific">Triparma strigata</name>
    <dbReference type="NCBI Taxonomy" id="1606541"/>
    <lineage>
        <taxon>Eukaryota</taxon>
        <taxon>Sar</taxon>
        <taxon>Stramenopiles</taxon>
        <taxon>Ochrophyta</taxon>
        <taxon>Bolidophyceae</taxon>
        <taxon>Parmales</taxon>
        <taxon>Triparmaceae</taxon>
        <taxon>Triparma</taxon>
    </lineage>
</organism>
<comment type="caution">
    <text evidence="2">The sequence shown here is derived from an EMBL/GenBank/DDBJ whole genome shotgun (WGS) entry which is preliminary data.</text>
</comment>
<keyword evidence="3" id="KW-1185">Reference proteome</keyword>
<protein>
    <submittedName>
        <fullName evidence="2">Uncharacterized protein</fullName>
    </submittedName>
</protein>
<dbReference type="Proteomes" id="UP001165085">
    <property type="component" value="Unassembled WGS sequence"/>
</dbReference>